<accession>A0A1E5UX93</accession>
<dbReference type="Proteomes" id="UP000095767">
    <property type="component" value="Unassembled WGS sequence"/>
</dbReference>
<evidence type="ECO:0000313" key="2">
    <source>
        <dbReference type="EMBL" id="OEL17503.1"/>
    </source>
</evidence>
<proteinExistence type="predicted"/>
<dbReference type="InterPro" id="IPR013187">
    <property type="entry name" value="F-box-assoc_dom_typ3"/>
</dbReference>
<keyword evidence="3" id="KW-1185">Reference proteome</keyword>
<evidence type="ECO:0000313" key="3">
    <source>
        <dbReference type="Proteomes" id="UP000095767"/>
    </source>
</evidence>
<dbReference type="NCBIfam" id="TIGR01640">
    <property type="entry name" value="F_box_assoc_1"/>
    <property type="match status" value="1"/>
</dbReference>
<sequence length="200" mass="23095">MLAPSKPANQPAAATVHMFSKFITECLDHHGKLHWLRHPEVEETDKILAFDTVSETFRRMSRPPLMDQYGEPYLLEMDRKLAMAAILLGFTQMDLWVLEDYGNDESWARRHRIDLPPTLSRAIWAINASVVGRDNVILLGDQWSESLGLYDLTEKRVLKQVRLAAKDRPFWPCTHMNAHVFKDSLERHAFFEKPTDPAPT</sequence>
<dbReference type="Pfam" id="PF08268">
    <property type="entry name" value="FBA_3"/>
    <property type="match status" value="1"/>
</dbReference>
<gene>
    <name evidence="2" type="ORF">BAE44_0021477</name>
</gene>
<name>A0A1E5UX93_9POAL</name>
<organism evidence="2 3">
    <name type="scientific">Dichanthelium oligosanthes</name>
    <dbReference type="NCBI Taxonomy" id="888268"/>
    <lineage>
        <taxon>Eukaryota</taxon>
        <taxon>Viridiplantae</taxon>
        <taxon>Streptophyta</taxon>
        <taxon>Embryophyta</taxon>
        <taxon>Tracheophyta</taxon>
        <taxon>Spermatophyta</taxon>
        <taxon>Magnoliopsida</taxon>
        <taxon>Liliopsida</taxon>
        <taxon>Poales</taxon>
        <taxon>Poaceae</taxon>
        <taxon>PACMAD clade</taxon>
        <taxon>Panicoideae</taxon>
        <taxon>Panicodae</taxon>
        <taxon>Paniceae</taxon>
        <taxon>Dichantheliinae</taxon>
        <taxon>Dichanthelium</taxon>
    </lineage>
</organism>
<dbReference type="OrthoDB" id="670864at2759"/>
<dbReference type="EMBL" id="LWDX02059807">
    <property type="protein sequence ID" value="OEL17503.1"/>
    <property type="molecule type" value="Genomic_DNA"/>
</dbReference>
<comment type="caution">
    <text evidence="2">The sequence shown here is derived from an EMBL/GenBank/DDBJ whole genome shotgun (WGS) entry which is preliminary data.</text>
</comment>
<feature type="domain" description="F-box associated beta-propeller type 3" evidence="1">
    <location>
        <begin position="30"/>
        <end position="157"/>
    </location>
</feature>
<dbReference type="AlphaFoldDB" id="A0A1E5UX93"/>
<dbReference type="InterPro" id="IPR017451">
    <property type="entry name" value="F-box-assoc_interact_dom"/>
</dbReference>
<reference evidence="2 3" key="1">
    <citation type="submission" date="2016-09" db="EMBL/GenBank/DDBJ databases">
        <title>The draft genome of Dichanthelium oligosanthes: A C3 panicoid grass species.</title>
        <authorList>
            <person name="Studer A.J."/>
            <person name="Schnable J.C."/>
            <person name="Brutnell T.P."/>
        </authorList>
    </citation>
    <scope>NUCLEOTIDE SEQUENCE [LARGE SCALE GENOMIC DNA]</scope>
    <source>
        <strain evidence="3">cv. Kellogg 1175</strain>
        <tissue evidence="2">Leaf</tissue>
    </source>
</reference>
<evidence type="ECO:0000259" key="1">
    <source>
        <dbReference type="Pfam" id="PF08268"/>
    </source>
</evidence>
<protein>
    <recommendedName>
        <fullName evidence="1">F-box associated beta-propeller type 3 domain-containing protein</fullName>
    </recommendedName>
</protein>